<dbReference type="Proteomes" id="UP001412067">
    <property type="component" value="Unassembled WGS sequence"/>
</dbReference>
<keyword evidence="1" id="KW-0472">Membrane</keyword>
<evidence type="ECO:0000256" key="1">
    <source>
        <dbReference type="SAM" id="Phobius"/>
    </source>
</evidence>
<dbReference type="EMBL" id="JBBWWR010000011">
    <property type="protein sequence ID" value="KAK8959497.1"/>
    <property type="molecule type" value="Genomic_DNA"/>
</dbReference>
<evidence type="ECO:0000313" key="3">
    <source>
        <dbReference type="Proteomes" id="UP001412067"/>
    </source>
</evidence>
<organism evidence="2 3">
    <name type="scientific">Platanthera guangdongensis</name>
    <dbReference type="NCBI Taxonomy" id="2320717"/>
    <lineage>
        <taxon>Eukaryota</taxon>
        <taxon>Viridiplantae</taxon>
        <taxon>Streptophyta</taxon>
        <taxon>Embryophyta</taxon>
        <taxon>Tracheophyta</taxon>
        <taxon>Spermatophyta</taxon>
        <taxon>Magnoliopsida</taxon>
        <taxon>Liliopsida</taxon>
        <taxon>Asparagales</taxon>
        <taxon>Orchidaceae</taxon>
        <taxon>Orchidoideae</taxon>
        <taxon>Orchideae</taxon>
        <taxon>Orchidinae</taxon>
        <taxon>Platanthera</taxon>
    </lineage>
</organism>
<keyword evidence="3" id="KW-1185">Reference proteome</keyword>
<feature type="transmembrane region" description="Helical" evidence="1">
    <location>
        <begin position="47"/>
        <end position="67"/>
    </location>
</feature>
<keyword evidence="1" id="KW-0812">Transmembrane</keyword>
<protein>
    <recommendedName>
        <fullName evidence="4">RNase H type-1 domain-containing protein</fullName>
    </recommendedName>
</protein>
<name>A0ABR2M6F6_9ASPA</name>
<proteinExistence type="predicted"/>
<comment type="caution">
    <text evidence="2">The sequence shown here is derived from an EMBL/GenBank/DDBJ whole genome shotgun (WGS) entry which is preliminary data.</text>
</comment>
<evidence type="ECO:0008006" key="4">
    <source>
        <dbReference type="Google" id="ProtNLM"/>
    </source>
</evidence>
<gene>
    <name evidence="2" type="ORF">KSP40_PGU015645</name>
</gene>
<keyword evidence="1" id="KW-1133">Transmembrane helix</keyword>
<reference evidence="2 3" key="1">
    <citation type="journal article" date="2022" name="Nat. Plants">
        <title>Genomes of leafy and leafless Platanthera orchids illuminate the evolution of mycoheterotrophy.</title>
        <authorList>
            <person name="Li M.H."/>
            <person name="Liu K.W."/>
            <person name="Li Z."/>
            <person name="Lu H.C."/>
            <person name="Ye Q.L."/>
            <person name="Zhang D."/>
            <person name="Wang J.Y."/>
            <person name="Li Y.F."/>
            <person name="Zhong Z.M."/>
            <person name="Liu X."/>
            <person name="Yu X."/>
            <person name="Liu D.K."/>
            <person name="Tu X.D."/>
            <person name="Liu B."/>
            <person name="Hao Y."/>
            <person name="Liao X.Y."/>
            <person name="Jiang Y.T."/>
            <person name="Sun W.H."/>
            <person name="Chen J."/>
            <person name="Chen Y.Q."/>
            <person name="Ai Y."/>
            <person name="Zhai J.W."/>
            <person name="Wu S.S."/>
            <person name="Zhou Z."/>
            <person name="Hsiao Y.Y."/>
            <person name="Wu W.L."/>
            <person name="Chen Y.Y."/>
            <person name="Lin Y.F."/>
            <person name="Hsu J.L."/>
            <person name="Li C.Y."/>
            <person name="Wang Z.W."/>
            <person name="Zhao X."/>
            <person name="Zhong W.Y."/>
            <person name="Ma X.K."/>
            <person name="Ma L."/>
            <person name="Huang J."/>
            <person name="Chen G.Z."/>
            <person name="Huang M.Z."/>
            <person name="Huang L."/>
            <person name="Peng D.H."/>
            <person name="Luo Y.B."/>
            <person name="Zou S.Q."/>
            <person name="Chen S.P."/>
            <person name="Lan S."/>
            <person name="Tsai W.C."/>
            <person name="Van de Peer Y."/>
            <person name="Liu Z.J."/>
        </authorList>
    </citation>
    <scope>NUCLEOTIDE SEQUENCE [LARGE SCALE GENOMIC DNA]</scope>
    <source>
        <strain evidence="2">Lor288</strain>
    </source>
</reference>
<evidence type="ECO:0000313" key="2">
    <source>
        <dbReference type="EMBL" id="KAK8959497.1"/>
    </source>
</evidence>
<accession>A0ABR2M6F6</accession>
<sequence length="68" mass="7842">MTKLLKEAPRVSISLIDRKANSAADHVAKLACHGDFLWERGMPLPRFFLSFCCTMLITCRLFLLFAYY</sequence>